<dbReference type="GO" id="GO:0008168">
    <property type="term" value="F:methyltransferase activity"/>
    <property type="evidence" value="ECO:0007669"/>
    <property type="project" value="UniProtKB-KW"/>
</dbReference>
<dbReference type="InterPro" id="IPR029063">
    <property type="entry name" value="SAM-dependent_MTases_sf"/>
</dbReference>
<name>A0AAD3XFN0_NEPGR</name>
<keyword evidence="6" id="KW-1185">Reference proteome</keyword>
<dbReference type="AlphaFoldDB" id="A0AAD3XFN0"/>
<keyword evidence="2" id="KW-0808">Transferase</keyword>
<evidence type="ECO:0000313" key="5">
    <source>
        <dbReference type="EMBL" id="GMH03013.1"/>
    </source>
</evidence>
<organism evidence="5 6">
    <name type="scientific">Nepenthes gracilis</name>
    <name type="common">Slender pitcher plant</name>
    <dbReference type="NCBI Taxonomy" id="150966"/>
    <lineage>
        <taxon>Eukaryota</taxon>
        <taxon>Viridiplantae</taxon>
        <taxon>Streptophyta</taxon>
        <taxon>Embryophyta</taxon>
        <taxon>Tracheophyta</taxon>
        <taxon>Spermatophyta</taxon>
        <taxon>Magnoliopsida</taxon>
        <taxon>eudicotyledons</taxon>
        <taxon>Gunneridae</taxon>
        <taxon>Pentapetalae</taxon>
        <taxon>Caryophyllales</taxon>
        <taxon>Nepenthaceae</taxon>
        <taxon>Nepenthes</taxon>
    </lineage>
</organism>
<dbReference type="InterPro" id="IPR042086">
    <property type="entry name" value="MeTrfase_capping"/>
</dbReference>
<comment type="caution">
    <text evidence="5">The sequence shown here is derived from an EMBL/GenBank/DDBJ whole genome shotgun (WGS) entry which is preliminary data.</text>
</comment>
<dbReference type="Pfam" id="PF03492">
    <property type="entry name" value="Methyltransf_7"/>
    <property type="match status" value="1"/>
</dbReference>
<evidence type="ECO:0000256" key="1">
    <source>
        <dbReference type="ARBA" id="ARBA00022603"/>
    </source>
</evidence>
<dbReference type="Gene3D" id="1.10.1200.270">
    <property type="entry name" value="Methyltransferase, alpha-helical capping domain"/>
    <property type="match status" value="1"/>
</dbReference>
<dbReference type="Gene3D" id="3.40.50.150">
    <property type="entry name" value="Vaccinia Virus protein VP39"/>
    <property type="match status" value="1"/>
</dbReference>
<protein>
    <submittedName>
        <fullName evidence="5">Uncharacterized protein</fullName>
    </submittedName>
</protein>
<gene>
    <name evidence="5" type="ORF">Nepgr_004852</name>
</gene>
<dbReference type="PANTHER" id="PTHR31009">
    <property type="entry name" value="S-ADENOSYL-L-METHIONINE:CARBOXYL METHYLTRANSFERASE FAMILY PROTEIN"/>
    <property type="match status" value="1"/>
</dbReference>
<evidence type="ECO:0000313" key="6">
    <source>
        <dbReference type="Proteomes" id="UP001279734"/>
    </source>
</evidence>
<keyword evidence="3" id="KW-0479">Metal-binding</keyword>
<evidence type="ECO:0000256" key="4">
    <source>
        <dbReference type="ARBA" id="ARBA00022842"/>
    </source>
</evidence>
<keyword evidence="1" id="KW-0489">Methyltransferase</keyword>
<dbReference type="GO" id="GO:0046872">
    <property type="term" value="F:metal ion binding"/>
    <property type="evidence" value="ECO:0007669"/>
    <property type="project" value="UniProtKB-KW"/>
</dbReference>
<sequence>MDVQRVLRMKEGTEKESYANNSQYQGKALTMANKILEESIQELCRSTLPECLKIADLGCSSGPNSLAVLSKIIAFTNESYRTLNRQLPEFKIFLNDLPGNDFNTIFRSLPNLQKMHQQEKGIDVEVPCFISGIPGSFYGRLFPQKFLHFVYSSYSLHWLSQVPEELVKENGESLNRGNIHMSKTSPLEVQKAFKKQFDWDFTLFLSLRSKEIIPKGRMVLIIMATIESGEPHPGSVWELLGMTLKDMALEGLIEEEKLDAFNLPIYNPSVGEVKKLIEDEGSFTLHQIETFTTRFVDFMNKEEDANEIRKQAHMGALCIRAVVEPILANEFGQVIMDDLFSRYEKKILNIAATMAIETHIVVTSIERKG</sequence>
<dbReference type="Proteomes" id="UP001279734">
    <property type="component" value="Unassembled WGS sequence"/>
</dbReference>
<reference evidence="5" key="1">
    <citation type="submission" date="2023-05" db="EMBL/GenBank/DDBJ databases">
        <title>Nepenthes gracilis genome sequencing.</title>
        <authorList>
            <person name="Fukushima K."/>
        </authorList>
    </citation>
    <scope>NUCLEOTIDE SEQUENCE</scope>
    <source>
        <strain evidence="5">SING2019-196</strain>
    </source>
</reference>
<dbReference type="InterPro" id="IPR005299">
    <property type="entry name" value="MeTrfase_7"/>
</dbReference>
<keyword evidence="4" id="KW-0460">Magnesium</keyword>
<evidence type="ECO:0000256" key="3">
    <source>
        <dbReference type="ARBA" id="ARBA00022723"/>
    </source>
</evidence>
<dbReference type="SUPFAM" id="SSF53335">
    <property type="entry name" value="S-adenosyl-L-methionine-dependent methyltransferases"/>
    <property type="match status" value="1"/>
</dbReference>
<dbReference type="GO" id="GO:0032259">
    <property type="term" value="P:methylation"/>
    <property type="evidence" value="ECO:0007669"/>
    <property type="project" value="UniProtKB-KW"/>
</dbReference>
<accession>A0AAD3XFN0</accession>
<evidence type="ECO:0000256" key="2">
    <source>
        <dbReference type="ARBA" id="ARBA00022679"/>
    </source>
</evidence>
<dbReference type="EMBL" id="BSYO01000004">
    <property type="protein sequence ID" value="GMH03013.1"/>
    <property type="molecule type" value="Genomic_DNA"/>
</dbReference>
<proteinExistence type="predicted"/>